<dbReference type="AlphaFoldDB" id="A0A0E9RZ02"/>
<dbReference type="EMBL" id="GBXM01074440">
    <property type="protein sequence ID" value="JAH34137.1"/>
    <property type="molecule type" value="Transcribed_RNA"/>
</dbReference>
<organism evidence="1">
    <name type="scientific">Anguilla anguilla</name>
    <name type="common">European freshwater eel</name>
    <name type="synonym">Muraena anguilla</name>
    <dbReference type="NCBI Taxonomy" id="7936"/>
    <lineage>
        <taxon>Eukaryota</taxon>
        <taxon>Metazoa</taxon>
        <taxon>Chordata</taxon>
        <taxon>Craniata</taxon>
        <taxon>Vertebrata</taxon>
        <taxon>Euteleostomi</taxon>
        <taxon>Actinopterygii</taxon>
        <taxon>Neopterygii</taxon>
        <taxon>Teleostei</taxon>
        <taxon>Anguilliformes</taxon>
        <taxon>Anguillidae</taxon>
        <taxon>Anguilla</taxon>
    </lineage>
</organism>
<reference evidence="1" key="2">
    <citation type="journal article" date="2015" name="Fish Shellfish Immunol.">
        <title>Early steps in the European eel (Anguilla anguilla)-Vibrio vulnificus interaction in the gills: Role of the RtxA13 toxin.</title>
        <authorList>
            <person name="Callol A."/>
            <person name="Pajuelo D."/>
            <person name="Ebbesson L."/>
            <person name="Teles M."/>
            <person name="MacKenzie S."/>
            <person name="Amaro C."/>
        </authorList>
    </citation>
    <scope>NUCLEOTIDE SEQUENCE</scope>
</reference>
<evidence type="ECO:0000313" key="1">
    <source>
        <dbReference type="EMBL" id="JAH34137.1"/>
    </source>
</evidence>
<proteinExistence type="predicted"/>
<protein>
    <submittedName>
        <fullName evidence="1">Uncharacterized protein</fullName>
    </submittedName>
</protein>
<reference evidence="1" key="1">
    <citation type="submission" date="2014-11" db="EMBL/GenBank/DDBJ databases">
        <authorList>
            <person name="Amaro Gonzalez C."/>
        </authorList>
    </citation>
    <scope>NUCLEOTIDE SEQUENCE</scope>
</reference>
<sequence length="62" mass="7188">MIIKILVDDFWILWDAIKGFIRNNATAFASGLNKSQQKKISELENQLSVLELSQQRNYSQTM</sequence>
<name>A0A0E9RZ02_ANGAN</name>
<accession>A0A0E9RZ02</accession>